<reference evidence="1" key="1">
    <citation type="journal article" date="2016" name="Proc. Natl. Acad. Sci. U.S.A.">
        <title>Lipid metabolic changes in an early divergent fungus govern the establishment of a mutualistic symbiosis with endobacteria.</title>
        <authorList>
            <person name="Lastovetsky O.A."/>
            <person name="Gaspar M.L."/>
            <person name="Mondo S.J."/>
            <person name="LaButti K.M."/>
            <person name="Sandor L."/>
            <person name="Grigoriev I.V."/>
            <person name="Henry S.A."/>
            <person name="Pawlowska T.E."/>
        </authorList>
    </citation>
    <scope>NUCLEOTIDE SEQUENCE [LARGE SCALE GENOMIC DNA]</scope>
    <source>
        <strain evidence="1">ATCC 52814</strain>
    </source>
</reference>
<dbReference type="Proteomes" id="UP000242414">
    <property type="component" value="Unassembled WGS sequence"/>
</dbReference>
<dbReference type="AlphaFoldDB" id="A0A1X0R3X9"/>
<proteinExistence type="predicted"/>
<dbReference type="EMBL" id="KV921917">
    <property type="protein sequence ID" value="ORE06722.1"/>
    <property type="molecule type" value="Genomic_DNA"/>
</dbReference>
<dbReference type="VEuPathDB" id="FungiDB:BCV72DRAFT_119070"/>
<name>A0A1X0R3X9_RHIZD</name>
<sequence>MGTITREHTICVFYHQPYNKSQAIELLKAIENVDVEDCYKDAHYKPFLLYTNSIYTDSYNIRTYRKADEPSDTNNEIQDKKTTSILFTEKIRTLHLIDTPLWLLFSKVKPFILNLYVKRLK</sequence>
<evidence type="ECO:0000313" key="1">
    <source>
        <dbReference type="EMBL" id="ORE06722.1"/>
    </source>
</evidence>
<organism evidence="1">
    <name type="scientific">Rhizopus microsporus var. microsporus</name>
    <dbReference type="NCBI Taxonomy" id="86635"/>
    <lineage>
        <taxon>Eukaryota</taxon>
        <taxon>Fungi</taxon>
        <taxon>Fungi incertae sedis</taxon>
        <taxon>Mucoromycota</taxon>
        <taxon>Mucoromycotina</taxon>
        <taxon>Mucoromycetes</taxon>
        <taxon>Mucorales</taxon>
        <taxon>Mucorineae</taxon>
        <taxon>Rhizopodaceae</taxon>
        <taxon>Rhizopus</taxon>
    </lineage>
</organism>
<protein>
    <submittedName>
        <fullName evidence="1">Uncharacterized protein</fullName>
    </submittedName>
</protein>
<gene>
    <name evidence="1" type="ORF">BCV72DRAFT_119070</name>
</gene>
<accession>A0A1X0R3X9</accession>